<feature type="chain" id="PRO_5046782532" evidence="3">
    <location>
        <begin position="21"/>
        <end position="539"/>
    </location>
</feature>
<organism evidence="5 6">
    <name type="scientific">Vibrio algarum</name>
    <dbReference type="NCBI Taxonomy" id="3020714"/>
    <lineage>
        <taxon>Bacteria</taxon>
        <taxon>Pseudomonadati</taxon>
        <taxon>Pseudomonadota</taxon>
        <taxon>Gammaproteobacteria</taxon>
        <taxon>Vibrionales</taxon>
        <taxon>Vibrionaceae</taxon>
        <taxon>Vibrio</taxon>
    </lineage>
</organism>
<evidence type="ECO:0000259" key="4">
    <source>
        <dbReference type="Pfam" id="PF13435"/>
    </source>
</evidence>
<dbReference type="InterPro" id="IPR036280">
    <property type="entry name" value="Multihaem_cyt_sf"/>
</dbReference>
<evidence type="ECO:0000256" key="3">
    <source>
        <dbReference type="SAM" id="SignalP"/>
    </source>
</evidence>
<name>A0ABT4YQ45_9VIBR</name>
<sequence>MKKLIMLAMLLCSWASFSSASGVEENATLKREVSSITSTADHATFEVLNQEFDYAPDVTEACLECHTEASKQLHQTFHWTWSKEVDGVQVGKAQNGFNNYCVSAKGNESCTQCHIGFGWRNEDFDLEAEENVDCLVCHDTTGTYKKSSASSGHPYYEDQMIGGKLQKAVDLSYVATHVGNPERENCLACHANGGGGNGVKHGDTDMSLVQPEFALDVHMSPEKLDFACQDCHTTNDHQISGRYNDRKAFVDHDLNMGRSDRDGNNVSCESCHSAAPHDDRDIDNHTAKVACTSCHIPEMARGPYLTKLSWDWSTAGKTKDGKPYVEDEIFDGVENHSYMSKKGTFTWGKNVVPEYRWYKGELNQMTLLDTIDPNNAPIDINPPTGSYNDPDARIWPFKIHKGNQPYDTELNRILPIKLYGKASSGALWTTLDWDKALEAGAKLNHVEFSGNYDFVETNGYWPIKHMVAPADQAVKCSACHSNQSRLNGLNDFYLVGRDSYTLVEWFGAIAIWGGLAGVILHALGRIITMRNRKQQTNQK</sequence>
<keyword evidence="6" id="KW-1185">Reference proteome</keyword>
<accession>A0ABT4YQ45</accession>
<evidence type="ECO:0000256" key="1">
    <source>
        <dbReference type="ARBA" id="ARBA00022729"/>
    </source>
</evidence>
<gene>
    <name evidence="5" type="ORF">PGX00_08395</name>
</gene>
<dbReference type="PIRSF" id="PIRSF039014">
    <property type="entry name" value="OTR_cyc"/>
    <property type="match status" value="1"/>
</dbReference>
<dbReference type="PANTHER" id="PTHR35038:SF5">
    <property type="entry name" value="CYTOCHROME C-TYPE PROTEIN NRFB"/>
    <property type="match status" value="1"/>
</dbReference>
<feature type="signal peptide" evidence="3">
    <location>
        <begin position="1"/>
        <end position="20"/>
    </location>
</feature>
<comment type="caution">
    <text evidence="5">The sequence shown here is derived from an EMBL/GenBank/DDBJ whole genome shotgun (WGS) entry which is preliminary data.</text>
</comment>
<evidence type="ECO:0000313" key="5">
    <source>
        <dbReference type="EMBL" id="MDB1123676.1"/>
    </source>
</evidence>
<dbReference type="EMBL" id="JAQLOI010000001">
    <property type="protein sequence ID" value="MDB1123676.1"/>
    <property type="molecule type" value="Genomic_DNA"/>
</dbReference>
<dbReference type="InterPro" id="IPR023155">
    <property type="entry name" value="Cyt_c-552/4"/>
</dbReference>
<feature type="domain" description="Cytochrome c-552/4" evidence="4">
    <location>
        <begin position="61"/>
        <end position="138"/>
    </location>
</feature>
<keyword evidence="2" id="KW-0472">Membrane</keyword>
<evidence type="ECO:0000313" key="6">
    <source>
        <dbReference type="Proteomes" id="UP001210678"/>
    </source>
</evidence>
<dbReference type="InterPro" id="IPR051829">
    <property type="entry name" value="Multiheme_Cytochr_ET"/>
</dbReference>
<keyword evidence="1 3" id="KW-0732">Signal</keyword>
<dbReference type="Gene3D" id="1.10.1130.10">
    <property type="entry name" value="Flavocytochrome C3, Chain A"/>
    <property type="match status" value="1"/>
</dbReference>
<dbReference type="RefSeq" id="WP_272135228.1">
    <property type="nucleotide sequence ID" value="NZ_JAQLOI010000001.1"/>
</dbReference>
<reference evidence="5 6" key="1">
    <citation type="submission" date="2023-01" db="EMBL/GenBank/DDBJ databases">
        <title>Vibrio sp. KJ40-1 sp.nov, isolated from marine algae.</title>
        <authorList>
            <person name="Butt M."/>
            <person name="Kim J.M.J."/>
            <person name="Jeon C.O.C."/>
        </authorList>
    </citation>
    <scope>NUCLEOTIDE SEQUENCE [LARGE SCALE GENOMIC DNA]</scope>
    <source>
        <strain evidence="5 6">KJ40-1</strain>
    </source>
</reference>
<feature type="transmembrane region" description="Helical" evidence="2">
    <location>
        <begin position="505"/>
        <end position="524"/>
    </location>
</feature>
<dbReference type="NCBIfam" id="TIGR04315">
    <property type="entry name" value="octaheme_Shew"/>
    <property type="match status" value="1"/>
</dbReference>
<dbReference type="Pfam" id="PF13435">
    <property type="entry name" value="Cytochrome_C554"/>
    <property type="match status" value="1"/>
</dbReference>
<keyword evidence="2" id="KW-0812">Transmembrane</keyword>
<dbReference type="InterPro" id="IPR024673">
    <property type="entry name" value="Octahem_Cyt_c"/>
</dbReference>
<proteinExistence type="predicted"/>
<protein>
    <submittedName>
        <fullName evidence="5">Tetrathionate reductase family octaheme c-type cytochrome</fullName>
    </submittedName>
</protein>
<dbReference type="Pfam" id="PF11783">
    <property type="entry name" value="Cytochrome_cB"/>
    <property type="match status" value="1"/>
</dbReference>
<dbReference type="PANTHER" id="PTHR35038">
    <property type="entry name" value="DISSIMILATORY SULFITE REDUCTASE SIRA"/>
    <property type="match status" value="1"/>
</dbReference>
<keyword evidence="2" id="KW-1133">Transmembrane helix</keyword>
<dbReference type="SUPFAM" id="SSF48695">
    <property type="entry name" value="Multiheme cytochromes"/>
    <property type="match status" value="1"/>
</dbReference>
<evidence type="ECO:0000256" key="2">
    <source>
        <dbReference type="SAM" id="Phobius"/>
    </source>
</evidence>
<dbReference type="Proteomes" id="UP001210678">
    <property type="component" value="Unassembled WGS sequence"/>
</dbReference>